<evidence type="ECO:0000313" key="3">
    <source>
        <dbReference type="Proteomes" id="UP000185109"/>
    </source>
</evidence>
<reference evidence="2 3" key="1">
    <citation type="submission" date="2016-09" db="EMBL/GenBank/DDBJ databases">
        <title>The complete genome sequences of Rhizobium gallicum, symbiovars gallicum and phaseoli, symbionts associated to common bean (Phaseolus vulgaris).</title>
        <authorList>
            <person name="Bustos P."/>
            <person name="Santamaria R.I."/>
            <person name="Perez-Carrascal O.M."/>
            <person name="Juarez S."/>
            <person name="Lozano L."/>
            <person name="Martinez-Flores I."/>
            <person name="Martinez-Romero E."/>
            <person name="Cevallos M."/>
            <person name="Romero D."/>
            <person name="Davila G."/>
            <person name="Gonzalez V."/>
        </authorList>
    </citation>
    <scope>NUCLEOTIDE SEQUENCE [LARGE SCALE GENOMIC DNA]</scope>
    <source>
        <strain evidence="2 3">8C-3</strain>
    </source>
</reference>
<name>A0A1L5P612_RHIET</name>
<dbReference type="Proteomes" id="UP000185109">
    <property type="component" value="Chromosome"/>
</dbReference>
<proteinExistence type="predicted"/>
<gene>
    <name evidence="2" type="ORF">AM571_CH02782</name>
</gene>
<evidence type="ECO:0000313" key="2">
    <source>
        <dbReference type="EMBL" id="APO75587.1"/>
    </source>
</evidence>
<feature type="compositionally biased region" description="Polar residues" evidence="1">
    <location>
        <begin position="36"/>
        <end position="45"/>
    </location>
</feature>
<accession>A0A1L5P612</accession>
<organism evidence="2 3">
    <name type="scientific">Rhizobium etli 8C-3</name>
    <dbReference type="NCBI Taxonomy" id="538025"/>
    <lineage>
        <taxon>Bacteria</taxon>
        <taxon>Pseudomonadati</taxon>
        <taxon>Pseudomonadota</taxon>
        <taxon>Alphaproteobacteria</taxon>
        <taxon>Hyphomicrobiales</taxon>
        <taxon>Rhizobiaceae</taxon>
        <taxon>Rhizobium/Agrobacterium group</taxon>
        <taxon>Rhizobium</taxon>
    </lineage>
</organism>
<feature type="region of interest" description="Disordered" evidence="1">
    <location>
        <begin position="26"/>
        <end position="66"/>
    </location>
</feature>
<protein>
    <submittedName>
        <fullName evidence="2">Uncharacterized protein</fullName>
    </submittedName>
</protein>
<sequence length="66" mass="7194">MRAATRNAIEVAAAFEEISVSHGVVSLSEERMPETSDGSSSVNNRQRSDSKPPGYLPLDSKRPFMV</sequence>
<dbReference type="AlphaFoldDB" id="A0A1L5P612"/>
<evidence type="ECO:0000256" key="1">
    <source>
        <dbReference type="SAM" id="MobiDB-lite"/>
    </source>
</evidence>
<dbReference type="EMBL" id="CP017241">
    <property type="protein sequence ID" value="APO75587.1"/>
    <property type="molecule type" value="Genomic_DNA"/>
</dbReference>